<comment type="caution">
    <text evidence="1">The sequence shown here is derived from an EMBL/GenBank/DDBJ whole genome shotgun (WGS) entry which is preliminary data.</text>
</comment>
<protein>
    <submittedName>
        <fullName evidence="1">Uncharacterized protein</fullName>
    </submittedName>
</protein>
<name>A0AAN9SMN4_PSOTE</name>
<accession>A0AAN9SMN4</accession>
<dbReference type="Proteomes" id="UP001386955">
    <property type="component" value="Unassembled WGS sequence"/>
</dbReference>
<dbReference type="EMBL" id="JAYMYS010000003">
    <property type="protein sequence ID" value="KAK7400396.1"/>
    <property type="molecule type" value="Genomic_DNA"/>
</dbReference>
<organism evidence="1 2">
    <name type="scientific">Psophocarpus tetragonolobus</name>
    <name type="common">Winged bean</name>
    <name type="synonym">Dolichos tetragonolobus</name>
    <dbReference type="NCBI Taxonomy" id="3891"/>
    <lineage>
        <taxon>Eukaryota</taxon>
        <taxon>Viridiplantae</taxon>
        <taxon>Streptophyta</taxon>
        <taxon>Embryophyta</taxon>
        <taxon>Tracheophyta</taxon>
        <taxon>Spermatophyta</taxon>
        <taxon>Magnoliopsida</taxon>
        <taxon>eudicotyledons</taxon>
        <taxon>Gunneridae</taxon>
        <taxon>Pentapetalae</taxon>
        <taxon>rosids</taxon>
        <taxon>fabids</taxon>
        <taxon>Fabales</taxon>
        <taxon>Fabaceae</taxon>
        <taxon>Papilionoideae</taxon>
        <taxon>50 kb inversion clade</taxon>
        <taxon>NPAAA clade</taxon>
        <taxon>indigoferoid/millettioid clade</taxon>
        <taxon>Phaseoleae</taxon>
        <taxon>Psophocarpus</taxon>
    </lineage>
</organism>
<gene>
    <name evidence="1" type="ORF">VNO78_11602</name>
</gene>
<dbReference type="AlphaFoldDB" id="A0AAN9SMN4"/>
<evidence type="ECO:0000313" key="1">
    <source>
        <dbReference type="EMBL" id="KAK7400396.1"/>
    </source>
</evidence>
<sequence>MNDHDAMVDSHMSAVQLVVSRNDGEGNIVQCNSDKNGAYYLNDNLGGNETRAYHNDTNFMPGGDISCSSKMCSNKAMGTISSVAVDGQGTSIGTASGDGFNIATMCGNKVMNTISSVVIDSQGIGIGTTSGHRFNNQAEVVGHHMARSCDSTTAVSKHPDCGGDRVSNPDQIPSDLGFRRCSARSYSAASRTVQIAIWIAFRLPSSRGILGLRRCSTESRARPSSTPPSVGSWLSALLRARSSDASPLRFQPPFPPPLRRVSDFRLPLAYATDGEFIDVGGGRCSGHVVQENDESLGELGRSCNMVGLVITHRIHWLSHGRKHKLIRVGTKMKCDMYEIVNVFVRDLGTHLSPICKKWSHNSSEDCNTREIACFTKRCSIYGWSRCCRTVDIPVGYVTEVEMLLEFISLGGVSRESRILLVLRVVPLIHIVSLVLSLRDLPPSHMSTRMTSQCLDTVESDLVAIKLMLQSWGASITAQSTTLESHSTKLDSHSLKLYFMVRSMTKDQYMGLLLGALCDNIRTEVLAFAPPNQNRVISVASLIKRKLDRLPLPGVPGWHPSQNWLTFSKECSF</sequence>
<proteinExistence type="predicted"/>
<reference evidence="1 2" key="1">
    <citation type="submission" date="2024-01" db="EMBL/GenBank/DDBJ databases">
        <title>The genomes of 5 underutilized Papilionoideae crops provide insights into root nodulation and disease resistanc.</title>
        <authorList>
            <person name="Jiang F."/>
        </authorList>
    </citation>
    <scope>NUCLEOTIDE SEQUENCE [LARGE SCALE GENOMIC DNA]</scope>
    <source>
        <strain evidence="1">DUOXIRENSHENG_FW03</strain>
        <tissue evidence="1">Leaves</tissue>
    </source>
</reference>
<evidence type="ECO:0000313" key="2">
    <source>
        <dbReference type="Proteomes" id="UP001386955"/>
    </source>
</evidence>
<keyword evidence="2" id="KW-1185">Reference proteome</keyword>